<organism evidence="3 4">
    <name type="scientific">Rhynchospora pubera</name>
    <dbReference type="NCBI Taxonomy" id="906938"/>
    <lineage>
        <taxon>Eukaryota</taxon>
        <taxon>Viridiplantae</taxon>
        <taxon>Streptophyta</taxon>
        <taxon>Embryophyta</taxon>
        <taxon>Tracheophyta</taxon>
        <taxon>Spermatophyta</taxon>
        <taxon>Magnoliopsida</taxon>
        <taxon>Liliopsida</taxon>
        <taxon>Poales</taxon>
        <taxon>Cyperaceae</taxon>
        <taxon>Cyperoideae</taxon>
        <taxon>Rhynchosporeae</taxon>
        <taxon>Rhynchospora</taxon>
    </lineage>
</organism>
<dbReference type="FunFam" id="3.40.50.2000:FF:000063">
    <property type="entry name" value="Glycosyltransferase"/>
    <property type="match status" value="1"/>
</dbReference>
<dbReference type="GO" id="GO:0035251">
    <property type="term" value="F:UDP-glucosyltransferase activity"/>
    <property type="evidence" value="ECO:0007669"/>
    <property type="project" value="TreeGrafter"/>
</dbReference>
<comment type="similarity">
    <text evidence="1">Belongs to the UDP-glycosyltransferase family.</text>
</comment>
<name>A0AAV8EG69_9POAL</name>
<dbReference type="PANTHER" id="PTHR48047:SF19">
    <property type="entry name" value="GLYCOSYLTRANSFERASE"/>
    <property type="match status" value="1"/>
</dbReference>
<sequence length="493" mass="54250">MASSDNLLINSNHANTKKWRVFVFPYFARGHLIPMTDFARLLSASHPDIEPTMVVTPGNTSFITSSLGKSNNGSTQQPVQILTYPFPSIGLKSNHETVGIGTSTESSTIDQAFRMVRVGQEQFLGQHKPDAVIVDAKFPWIATTAANLGIPCLFFLTSGVFPLVVCGYLSKMRAKLSLHDYVTISGLPGPEIRMPALELPGLVLPEEENYARYVENTILKSWLNAFGIVVNTFHGLESEYCNHFEKTHAKRAYFVGPVSLSCKTDQDSILGRGGKGNTDCLGWLDNKEERSVIFVSFGSQCYFKPAQLHELAIGLEESGQKFLWVIRGDNESEWMPEGWEERIGDKGLVVRGWVPQVAILAHAATGAFMTHCGWNSLLESTAAGVPMLTWPFAAEEFISEKLLVDMVGCATRVWEGGKRSTRETENELVPRTVIARAVSRFMEPGGEYSSVHCKAREIKAVARSAMADGGSSTSDLSRLINDLINAMQNKTCS</sequence>
<dbReference type="Pfam" id="PF00201">
    <property type="entry name" value="UDPGT"/>
    <property type="match status" value="1"/>
</dbReference>
<dbReference type="PANTHER" id="PTHR48047">
    <property type="entry name" value="GLYCOSYLTRANSFERASE"/>
    <property type="match status" value="1"/>
</dbReference>
<reference evidence="3" key="1">
    <citation type="submission" date="2022-08" db="EMBL/GenBank/DDBJ databases">
        <authorList>
            <person name="Marques A."/>
        </authorList>
    </citation>
    <scope>NUCLEOTIDE SEQUENCE</scope>
    <source>
        <strain evidence="3">RhyPub2mFocal</strain>
        <tissue evidence="3">Leaves</tissue>
    </source>
</reference>
<evidence type="ECO:0000313" key="4">
    <source>
        <dbReference type="Proteomes" id="UP001140206"/>
    </source>
</evidence>
<dbReference type="CDD" id="cd03784">
    <property type="entry name" value="GT1_Gtf-like"/>
    <property type="match status" value="1"/>
</dbReference>
<dbReference type="AlphaFoldDB" id="A0AAV8EG69"/>
<protein>
    <submittedName>
        <fullName evidence="3">Glycosyltransferase</fullName>
    </submittedName>
</protein>
<dbReference type="EMBL" id="JAMFTS010000003">
    <property type="protein sequence ID" value="KAJ4778620.1"/>
    <property type="molecule type" value="Genomic_DNA"/>
</dbReference>
<evidence type="ECO:0000256" key="2">
    <source>
        <dbReference type="ARBA" id="ARBA00022679"/>
    </source>
</evidence>
<comment type="caution">
    <text evidence="3">The sequence shown here is derived from an EMBL/GenBank/DDBJ whole genome shotgun (WGS) entry which is preliminary data.</text>
</comment>
<accession>A0AAV8EG69</accession>
<evidence type="ECO:0000256" key="1">
    <source>
        <dbReference type="ARBA" id="ARBA00009995"/>
    </source>
</evidence>
<keyword evidence="4" id="KW-1185">Reference proteome</keyword>
<dbReference type="Proteomes" id="UP001140206">
    <property type="component" value="Chromosome 3"/>
</dbReference>
<dbReference type="Gene3D" id="3.40.50.2000">
    <property type="entry name" value="Glycogen Phosphorylase B"/>
    <property type="match status" value="2"/>
</dbReference>
<proteinExistence type="inferred from homology"/>
<gene>
    <name evidence="3" type="ORF">LUZ62_062877</name>
</gene>
<dbReference type="InterPro" id="IPR002213">
    <property type="entry name" value="UDP_glucos_trans"/>
</dbReference>
<evidence type="ECO:0000313" key="3">
    <source>
        <dbReference type="EMBL" id="KAJ4778620.1"/>
    </source>
</evidence>
<dbReference type="SUPFAM" id="SSF53756">
    <property type="entry name" value="UDP-Glycosyltransferase/glycogen phosphorylase"/>
    <property type="match status" value="1"/>
</dbReference>
<keyword evidence="2" id="KW-0808">Transferase</keyword>